<name>A0A951UD01_9CYAN</name>
<proteinExistence type="predicted"/>
<comment type="caution">
    <text evidence="1">The sequence shown here is derived from an EMBL/GenBank/DDBJ whole genome shotgun (WGS) entry which is preliminary data.</text>
</comment>
<dbReference type="Proteomes" id="UP000753908">
    <property type="component" value="Unassembled WGS sequence"/>
</dbReference>
<evidence type="ECO:0000313" key="1">
    <source>
        <dbReference type="EMBL" id="MBW4548564.1"/>
    </source>
</evidence>
<gene>
    <name evidence="1" type="ORF">KME25_29650</name>
</gene>
<dbReference type="AlphaFoldDB" id="A0A951UD01"/>
<reference evidence="1" key="2">
    <citation type="journal article" date="2022" name="Microbiol. Resour. Announc.">
        <title>Metagenome Sequencing to Explore Phylogenomics of Terrestrial Cyanobacteria.</title>
        <authorList>
            <person name="Ward R.D."/>
            <person name="Stajich J.E."/>
            <person name="Johansen J.R."/>
            <person name="Huntemann M."/>
            <person name="Clum A."/>
            <person name="Foster B."/>
            <person name="Foster B."/>
            <person name="Roux S."/>
            <person name="Palaniappan K."/>
            <person name="Varghese N."/>
            <person name="Mukherjee S."/>
            <person name="Reddy T.B.K."/>
            <person name="Daum C."/>
            <person name="Copeland A."/>
            <person name="Chen I.A."/>
            <person name="Ivanova N.N."/>
            <person name="Kyrpides N.C."/>
            <person name="Shapiro N."/>
            <person name="Eloe-Fadrosh E.A."/>
            <person name="Pietrasiak N."/>
        </authorList>
    </citation>
    <scope>NUCLEOTIDE SEQUENCE</scope>
    <source>
        <strain evidence="1">CPER-KK1</strain>
    </source>
</reference>
<accession>A0A951UD01</accession>
<organism evidence="1 2">
    <name type="scientific">Symplocastrum torsivum CPER-KK1</name>
    <dbReference type="NCBI Taxonomy" id="450513"/>
    <lineage>
        <taxon>Bacteria</taxon>
        <taxon>Bacillati</taxon>
        <taxon>Cyanobacteriota</taxon>
        <taxon>Cyanophyceae</taxon>
        <taxon>Oscillatoriophycideae</taxon>
        <taxon>Oscillatoriales</taxon>
        <taxon>Microcoleaceae</taxon>
        <taxon>Symplocastrum</taxon>
    </lineage>
</organism>
<dbReference type="EMBL" id="JAHHIF010000065">
    <property type="protein sequence ID" value="MBW4548564.1"/>
    <property type="molecule type" value="Genomic_DNA"/>
</dbReference>
<sequence length="53" mass="6266">MKLSTYDHLLKASSPELEKSQSKLLGVTRKIVHPLITFWRFSCYYGNFIAYRQ</sequence>
<reference evidence="1" key="1">
    <citation type="submission" date="2021-05" db="EMBL/GenBank/DDBJ databases">
        <authorList>
            <person name="Pietrasiak N."/>
            <person name="Ward R."/>
            <person name="Stajich J.E."/>
            <person name="Kurbessoian T."/>
        </authorList>
    </citation>
    <scope>NUCLEOTIDE SEQUENCE</scope>
    <source>
        <strain evidence="1">CPER-KK1</strain>
    </source>
</reference>
<evidence type="ECO:0000313" key="2">
    <source>
        <dbReference type="Proteomes" id="UP000753908"/>
    </source>
</evidence>
<protein>
    <submittedName>
        <fullName evidence="1">Uncharacterized protein</fullName>
    </submittedName>
</protein>